<dbReference type="PANTHER" id="PTHR46127:SF1">
    <property type="entry name" value="CILIA- AND FLAGELLA-ASSOCIATED PROTEIN 65"/>
    <property type="match status" value="1"/>
</dbReference>
<feature type="region of interest" description="Disordered" evidence="1">
    <location>
        <begin position="1605"/>
        <end position="1645"/>
    </location>
</feature>
<evidence type="ECO:0000259" key="5">
    <source>
        <dbReference type="Pfam" id="PF25248"/>
    </source>
</evidence>
<dbReference type="GO" id="GO:0005737">
    <property type="term" value="C:cytoplasm"/>
    <property type="evidence" value="ECO:0007669"/>
    <property type="project" value="UniProtKB-SubCell"/>
</dbReference>
<dbReference type="InterPro" id="IPR013783">
    <property type="entry name" value="Ig-like_fold"/>
</dbReference>
<feature type="domain" description="CFAP65 tenth Ig-like" evidence="2">
    <location>
        <begin position="1152"/>
        <end position="1270"/>
    </location>
</feature>
<dbReference type="Proteomes" id="UP000812440">
    <property type="component" value="Chromosome 9"/>
</dbReference>
<dbReference type="Pfam" id="PF25249">
    <property type="entry name" value="Ig_CFAP65_7th"/>
    <property type="match status" value="1"/>
</dbReference>
<dbReference type="Gene3D" id="2.60.40.10">
    <property type="entry name" value="Immunoglobulins"/>
    <property type="match status" value="9"/>
</dbReference>
<evidence type="ECO:0000259" key="3">
    <source>
        <dbReference type="Pfam" id="PF24507"/>
    </source>
</evidence>
<gene>
    <name evidence="7" type="ORF">GDO86_016777</name>
</gene>
<dbReference type="Pfam" id="PF24291">
    <property type="entry name" value="Ig_CFAP65"/>
    <property type="match status" value="1"/>
</dbReference>
<dbReference type="GO" id="GO:0007288">
    <property type="term" value="P:sperm axoneme assembly"/>
    <property type="evidence" value="ECO:0007669"/>
    <property type="project" value="TreeGrafter"/>
</dbReference>
<evidence type="ECO:0000259" key="2">
    <source>
        <dbReference type="Pfam" id="PF24291"/>
    </source>
</evidence>
<evidence type="ECO:0000259" key="4">
    <source>
        <dbReference type="Pfam" id="PF24816"/>
    </source>
</evidence>
<sequence length="1743" mass="194437">MMLCLSSRIQRQSLSQTKKKVRDKKNVIMGFEVCKNLQWQSWELGKEITKTLTLKNVRLKTQKLKFSPPGTRFFSTLFPQTITLSAGTSFSIPVTFRPVEKRDYEDSIVFETEEGAFSVALRAILPRHQLNFPETLQLPNCAVCDTAERSFVLRNKTDLQTEFRWEVQQPFLLLPASGVLDPRCEIPIKVLFQPQAALVYDEVAVCHFGPQEEFERHIRLIAIAKYPHLLVSVPGGKEESHGEQGPELNFGPVGVGTMVEKTIEILNLTMVDCTFRIERVKGVSKFDSNFHFNPVQAVVPAQGKLTVHIQFCPHIVGMEIVDYFHVVPAGNFTKTLVKVSATCQGPCLTLSKKILDFGLLSLGEELLRTLEISNPSDVPAHYQFDIGSDESVFSFDRLCGMLGPWDTQTLHVVFSPDHPILYYRRVSCLIHNQEPVFLDLIGTCHSDMEKPALLLPRHLSLYRTNMARGFSYYPPDILGAMMKEGKLGTDTEGGFVSLTQDIEGNPQGSPPAIDPTSEVFGDVFSGGIRETPSHVTASTQDFDFGRCAIHSSTEQLPLSLTNHTKGKLTVIWTSKPNSPFRVTPELVEIPPLKSTALRVVFQPSQPNTLYGAELEGFAFYKVLRDYRNVEEITVCPPWCITLRARGHTFELGHEHFVPACVLDSAQMMFPPVMPEGQVTRSLLLQNTGTAPLTYSIDNGKSPSIQVKPSSGYVGPGDHQIVLLKTSPKESTMTKHFLSTQFNYSSNYTKEILLLSQAESPRLHLEGDGKLYFKPTCVGSESQCPYSLKNYSRVPLFFKWKIQEADTPFISVNPAQGVIKPNETLAQTWTFVPQEEMTYLTKATVVTWAAQDGGKPAKKSHYILRVIGKGCTGNIIIEKEQLDLGNLLVGSFQSCDLRLFNGGDSLEIEHRNGNLPARAWLSVAIKALPARRLLYKWTISYRILTPKALDKELGEEQFLCCVTAQGVYPMLSIADASPGGSGGSLSKNQLWRLFSLERVNTVLQMDPTPGELKYRVPTRHSTRRRPSINTPVLLDFNFGAAPAGTDPFIALLLLENKGVVPVSWDFLFPADQQIELEFWAETWEFDPSEIHQMRIQDNKLFTVIPKSGILTPGQQQTVQLTYRHDFIGTDRLPVLLKLSHGREILLNFIGVTVENGQRYVHFTTTKHRFTPVAIGSSSPPKQVYELFNGGSVAVAYEIELAPLSEIEARNCDHPVFQCLNPKGEILPGATACVEWIFSPLEAKTYSVDVPVHVLGGDSALITFEGIGYDRSILGDSAVFEAFSPSVTTPKLMASGQEVYLTQQIVRFCDMPVSCKSSRVLFLNNPSESEEAYFTWYAGSANASENLKVSPLSGVLRPGESVIITVTMQTGEQAAFYMLDLVCEVFMGKALAKYTQELTEWEEKEKCQSAEFTFSDAMGQIFAPKNCLALSGSVEVKSNQCLPEIQRYKTLPPIRNAEIIRPPASRDRKSRMAENEAQKVWTRPEPPVPLQLHLAATGRSHHINDFLSQFDRDFQRHFQQRLPKEMVQTLSAVEPQQETGESEKFPIELSPEEQEMVADITASIIRSLLDDQHFHEELKQIQEDQLPYFSQLRTQNKLPEKGNMLGTVDLAPNKTKPQIPPANLGKEEQDKRTNSVSTGGISQNEPQSKLQLNQELGDHIKRTPLFSHLVESVLENTLLNILGEANRGEVILTTRPRVIALPPLTPRGISPTSTARSLSMGLIQASTPNTKPCTGPVPVPPSESQ</sequence>
<comment type="caution">
    <text evidence="7">The sequence shown here is derived from an EMBL/GenBank/DDBJ whole genome shotgun (WGS) entry which is preliminary data.</text>
</comment>
<feature type="domain" description="CFAP65-like ninth Ig-like" evidence="4">
    <location>
        <begin position="968"/>
        <end position="1149"/>
    </location>
</feature>
<reference evidence="7" key="1">
    <citation type="thesis" date="2020" institute="ProQuest LLC" country="789 East Eisenhower Parkway, Ann Arbor, MI, USA">
        <title>Comparative Genomics and Chromosome Evolution.</title>
        <authorList>
            <person name="Mudd A.B."/>
        </authorList>
    </citation>
    <scope>NUCLEOTIDE SEQUENCE</scope>
    <source>
        <strain evidence="7">Female2</strain>
        <tissue evidence="7">Blood</tissue>
    </source>
</reference>
<evidence type="ECO:0000313" key="8">
    <source>
        <dbReference type="Proteomes" id="UP000812440"/>
    </source>
</evidence>
<dbReference type="EMBL" id="JAACNH010000009">
    <property type="protein sequence ID" value="KAG8432262.1"/>
    <property type="molecule type" value="Genomic_DNA"/>
</dbReference>
<feature type="domain" description="CFAP65 fourth Ig-like" evidence="3">
    <location>
        <begin position="355"/>
        <end position="447"/>
    </location>
</feature>
<dbReference type="PANTHER" id="PTHR46127">
    <property type="entry name" value="CILIA- AND FLAGELLA-ASSOCIATED PROTEIN 65"/>
    <property type="match status" value="1"/>
</dbReference>
<name>A0A8T2IJS9_9PIPI</name>
<dbReference type="Pfam" id="PF24507">
    <property type="entry name" value="Ig_CFAP65_4th"/>
    <property type="match status" value="1"/>
</dbReference>
<dbReference type="SUPFAM" id="SSF49354">
    <property type="entry name" value="PapD-like"/>
    <property type="match status" value="1"/>
</dbReference>
<dbReference type="InterPro" id="IPR057467">
    <property type="entry name" value="Ig_CFAP65_8th"/>
</dbReference>
<dbReference type="InterPro" id="IPR057470">
    <property type="entry name" value="Ig_CFAP65_7th"/>
</dbReference>
<dbReference type="Pfam" id="PF24771">
    <property type="entry name" value="Ig_CFAP74_1st"/>
    <property type="match status" value="1"/>
</dbReference>
<evidence type="ECO:0000259" key="6">
    <source>
        <dbReference type="Pfam" id="PF25249"/>
    </source>
</evidence>
<dbReference type="Pfam" id="PF24816">
    <property type="entry name" value="Ig_CFAP65__9th"/>
    <property type="match status" value="1"/>
</dbReference>
<feature type="domain" description="CFAP65 eight Ig-like" evidence="5">
    <location>
        <begin position="905"/>
        <end position="965"/>
    </location>
</feature>
<dbReference type="OrthoDB" id="415597at2759"/>
<feature type="compositionally biased region" description="Polar residues" evidence="1">
    <location>
        <begin position="1632"/>
        <end position="1645"/>
    </location>
</feature>
<evidence type="ECO:0000313" key="7">
    <source>
        <dbReference type="EMBL" id="KAG8432262.1"/>
    </source>
</evidence>
<keyword evidence="8" id="KW-1185">Reference proteome</keyword>
<dbReference type="InterPro" id="IPR056305">
    <property type="entry name" value="Ig_CFAP65_10th"/>
</dbReference>
<dbReference type="InterPro" id="IPR056344">
    <property type="entry name" value="Ig_CFAP65-like_9th"/>
</dbReference>
<dbReference type="InterPro" id="IPR008962">
    <property type="entry name" value="PapD-like_sf"/>
</dbReference>
<evidence type="ECO:0008006" key="9">
    <source>
        <dbReference type="Google" id="ProtNLM"/>
    </source>
</evidence>
<dbReference type="InterPro" id="IPR058536">
    <property type="entry name" value="Ig_CFAP65_4th"/>
</dbReference>
<accession>A0A8T2IJS9</accession>
<evidence type="ECO:0000256" key="1">
    <source>
        <dbReference type="SAM" id="MobiDB-lite"/>
    </source>
</evidence>
<feature type="compositionally biased region" description="Pro residues" evidence="1">
    <location>
        <begin position="1733"/>
        <end position="1743"/>
    </location>
</feature>
<organism evidence="7 8">
    <name type="scientific">Hymenochirus boettgeri</name>
    <name type="common">Congo dwarf clawed frog</name>
    <dbReference type="NCBI Taxonomy" id="247094"/>
    <lineage>
        <taxon>Eukaryota</taxon>
        <taxon>Metazoa</taxon>
        <taxon>Chordata</taxon>
        <taxon>Craniata</taxon>
        <taxon>Vertebrata</taxon>
        <taxon>Euteleostomi</taxon>
        <taxon>Amphibia</taxon>
        <taxon>Batrachia</taxon>
        <taxon>Anura</taxon>
        <taxon>Pipoidea</taxon>
        <taxon>Pipidae</taxon>
        <taxon>Pipinae</taxon>
        <taxon>Hymenochirus</taxon>
    </lineage>
</organism>
<protein>
    <recommendedName>
        <fullName evidence="9">Coiled-coil domain-containing protein 108</fullName>
    </recommendedName>
</protein>
<proteinExistence type="predicted"/>
<feature type="domain" description="CFAP65 seventh Ig-like" evidence="6">
    <location>
        <begin position="764"/>
        <end position="850"/>
    </location>
</feature>
<dbReference type="GO" id="GO:0036126">
    <property type="term" value="C:sperm flagellum"/>
    <property type="evidence" value="ECO:0007669"/>
    <property type="project" value="TreeGrafter"/>
</dbReference>
<dbReference type="Pfam" id="PF25248">
    <property type="entry name" value="Ig_CFAP65_8th"/>
    <property type="match status" value="1"/>
</dbReference>
<dbReference type="InterPro" id="IPR052614">
    <property type="entry name" value="CFAP65"/>
</dbReference>
<feature type="region of interest" description="Disordered" evidence="1">
    <location>
        <begin position="1723"/>
        <end position="1743"/>
    </location>
</feature>